<dbReference type="GO" id="GO:0008234">
    <property type="term" value="F:cysteine-type peptidase activity"/>
    <property type="evidence" value="ECO:0007669"/>
    <property type="project" value="UniProtKB-KW"/>
</dbReference>
<keyword evidence="4" id="KW-0788">Thiol protease</keyword>
<feature type="chain" id="PRO_5038507678" evidence="6">
    <location>
        <begin position="22"/>
        <end position="402"/>
    </location>
</feature>
<keyword evidence="10" id="KW-1185">Reference proteome</keyword>
<dbReference type="Pfam" id="PF00877">
    <property type="entry name" value="NLPC_P60"/>
    <property type="match status" value="1"/>
</dbReference>
<evidence type="ECO:0000256" key="2">
    <source>
        <dbReference type="ARBA" id="ARBA00022670"/>
    </source>
</evidence>
<reference evidence="9 10" key="1">
    <citation type="submission" date="2016-09" db="EMBL/GenBank/DDBJ databases">
        <authorList>
            <person name="Capua I."/>
            <person name="De Benedictis P."/>
            <person name="Joannis T."/>
            <person name="Lombin L.H."/>
            <person name="Cattoli G."/>
        </authorList>
    </citation>
    <scope>NUCLEOTIDE SEQUENCE [LARGE SCALE GENOMIC DNA]</scope>
    <source>
        <strain evidence="9 10">GluBS11</strain>
    </source>
</reference>
<dbReference type="GO" id="GO:0006508">
    <property type="term" value="P:proteolysis"/>
    <property type="evidence" value="ECO:0007669"/>
    <property type="project" value="UniProtKB-KW"/>
</dbReference>
<feature type="domain" description="SH3b" evidence="7">
    <location>
        <begin position="71"/>
        <end position="134"/>
    </location>
</feature>
<dbReference type="AlphaFoldDB" id="A0A1D3TXC7"/>
<gene>
    <name evidence="9" type="ORF">SAMN05421730_103019</name>
</gene>
<comment type="similarity">
    <text evidence="1">Belongs to the peptidase C40 family.</text>
</comment>
<keyword evidence="2" id="KW-0645">Protease</keyword>
<dbReference type="RefSeq" id="WP_091236237.1">
    <property type="nucleotide sequence ID" value="NZ_FMKA01000030.1"/>
</dbReference>
<dbReference type="PROSITE" id="PS51935">
    <property type="entry name" value="NLPC_P60"/>
    <property type="match status" value="1"/>
</dbReference>
<evidence type="ECO:0000313" key="9">
    <source>
        <dbReference type="EMBL" id="SCP98988.1"/>
    </source>
</evidence>
<sequence length="402" mass="42099">MSKCVIKVAACCLLGSLIVGGNTLKADASLLAAKLPVAGITVALNECYSANPSADVVIKEYLAPTVKSEYADIAIAQVDNYINVRETADTASRVMGKLYDNSAATILEVSGDWYRISSGSVVGFVKAEYVVTGDAAAELAKVVGTRIAKVNTTTLKVRDQASTDATVQTLVPIDEEFTAIEELEGWVKIAVDADVEGYVSSEYVDLRTEFVQAESAEEEQARLAAEEAQRQAAAEAARQADEAAAAKKAAEAARTASASKPATTTKSTTTSTSKVSTPSVAASGTRQGIVSYALQFVGNPYVYGGTSLTRGTDCSGFTQSVYRDCGISIPRDSRSQAAAGNEISVSAVQPGDLLFYSNGSTINHVALYIGNGQVVHASNPSSGIKISNMSYRTPCKAVSYIN</sequence>
<evidence type="ECO:0000256" key="4">
    <source>
        <dbReference type="ARBA" id="ARBA00022807"/>
    </source>
</evidence>
<dbReference type="PROSITE" id="PS51781">
    <property type="entry name" value="SH3B"/>
    <property type="match status" value="1"/>
</dbReference>
<evidence type="ECO:0000313" key="10">
    <source>
        <dbReference type="Proteomes" id="UP000199315"/>
    </source>
</evidence>
<dbReference type="OrthoDB" id="9808890at2"/>
<keyword evidence="6" id="KW-0732">Signal</keyword>
<dbReference type="Gene3D" id="2.30.30.40">
    <property type="entry name" value="SH3 Domains"/>
    <property type="match status" value="2"/>
</dbReference>
<accession>A0A1D3TXC7</accession>
<dbReference type="InterPro" id="IPR051202">
    <property type="entry name" value="Peptidase_C40"/>
</dbReference>
<protein>
    <submittedName>
        <fullName evidence="9">Cell wall-associated hydrolase, NlpC family</fullName>
    </submittedName>
</protein>
<dbReference type="Gene3D" id="3.90.1720.10">
    <property type="entry name" value="endopeptidase domain like (from Nostoc punctiforme)"/>
    <property type="match status" value="1"/>
</dbReference>
<evidence type="ECO:0000256" key="5">
    <source>
        <dbReference type="SAM" id="MobiDB-lite"/>
    </source>
</evidence>
<dbReference type="Pfam" id="PF08239">
    <property type="entry name" value="SH3_3"/>
    <property type="match status" value="2"/>
</dbReference>
<evidence type="ECO:0000256" key="1">
    <source>
        <dbReference type="ARBA" id="ARBA00007074"/>
    </source>
</evidence>
<dbReference type="Proteomes" id="UP000199315">
    <property type="component" value="Unassembled WGS sequence"/>
</dbReference>
<feature type="region of interest" description="Disordered" evidence="5">
    <location>
        <begin position="221"/>
        <end position="280"/>
    </location>
</feature>
<dbReference type="InterPro" id="IPR038765">
    <property type="entry name" value="Papain-like_cys_pep_sf"/>
</dbReference>
<organism evidence="9 10">
    <name type="scientific">Anaerobium acetethylicum</name>
    <dbReference type="NCBI Taxonomy" id="1619234"/>
    <lineage>
        <taxon>Bacteria</taxon>
        <taxon>Bacillati</taxon>
        <taxon>Bacillota</taxon>
        <taxon>Clostridia</taxon>
        <taxon>Lachnospirales</taxon>
        <taxon>Lachnospiraceae</taxon>
        <taxon>Anaerobium</taxon>
    </lineage>
</organism>
<dbReference type="PANTHER" id="PTHR47053">
    <property type="entry name" value="MUREIN DD-ENDOPEPTIDASE MEPH-RELATED"/>
    <property type="match status" value="1"/>
</dbReference>
<dbReference type="EMBL" id="FMKA01000030">
    <property type="protein sequence ID" value="SCP98988.1"/>
    <property type="molecule type" value="Genomic_DNA"/>
</dbReference>
<dbReference type="SMART" id="SM00287">
    <property type="entry name" value="SH3b"/>
    <property type="match status" value="2"/>
</dbReference>
<feature type="signal peptide" evidence="6">
    <location>
        <begin position="1"/>
        <end position="21"/>
    </location>
</feature>
<evidence type="ECO:0000259" key="7">
    <source>
        <dbReference type="PROSITE" id="PS51781"/>
    </source>
</evidence>
<evidence type="ECO:0000256" key="3">
    <source>
        <dbReference type="ARBA" id="ARBA00022801"/>
    </source>
</evidence>
<dbReference type="InterPro" id="IPR003646">
    <property type="entry name" value="SH3-like_bac-type"/>
</dbReference>
<dbReference type="STRING" id="1619234.SAMN05421730_103019"/>
<name>A0A1D3TXC7_9FIRM</name>
<dbReference type="InterPro" id="IPR000064">
    <property type="entry name" value="NLP_P60_dom"/>
</dbReference>
<evidence type="ECO:0000256" key="6">
    <source>
        <dbReference type="SAM" id="SignalP"/>
    </source>
</evidence>
<dbReference type="SUPFAM" id="SSF54001">
    <property type="entry name" value="Cysteine proteinases"/>
    <property type="match status" value="1"/>
</dbReference>
<feature type="compositionally biased region" description="Low complexity" evidence="5">
    <location>
        <begin position="252"/>
        <end position="280"/>
    </location>
</feature>
<dbReference type="PANTHER" id="PTHR47053:SF1">
    <property type="entry name" value="MUREIN DD-ENDOPEPTIDASE MEPH-RELATED"/>
    <property type="match status" value="1"/>
</dbReference>
<feature type="domain" description="NlpC/P60" evidence="8">
    <location>
        <begin position="283"/>
        <end position="402"/>
    </location>
</feature>
<feature type="compositionally biased region" description="Basic and acidic residues" evidence="5">
    <location>
        <begin position="238"/>
        <end position="251"/>
    </location>
</feature>
<keyword evidence="3 9" id="KW-0378">Hydrolase</keyword>
<evidence type="ECO:0000259" key="8">
    <source>
        <dbReference type="PROSITE" id="PS51935"/>
    </source>
</evidence>
<proteinExistence type="inferred from homology"/>